<dbReference type="PROSITE" id="PS50181">
    <property type="entry name" value="FBOX"/>
    <property type="match status" value="1"/>
</dbReference>
<evidence type="ECO:0000259" key="1">
    <source>
        <dbReference type="PROSITE" id="PS50181"/>
    </source>
</evidence>
<evidence type="ECO:0000313" key="2">
    <source>
        <dbReference type="EMBL" id="KAH7543484.1"/>
    </source>
</evidence>
<evidence type="ECO:0000313" key="3">
    <source>
        <dbReference type="Proteomes" id="UP000813462"/>
    </source>
</evidence>
<dbReference type="InterPro" id="IPR055290">
    <property type="entry name" value="At3g26010-like"/>
</dbReference>
<dbReference type="InterPro" id="IPR001810">
    <property type="entry name" value="F-box_dom"/>
</dbReference>
<dbReference type="PANTHER" id="PTHR35546">
    <property type="entry name" value="F-BOX PROTEIN INTERACTION DOMAIN PROTEIN-RELATED"/>
    <property type="match status" value="1"/>
</dbReference>
<accession>A0A978VXD9</accession>
<comment type="caution">
    <text evidence="2">The sequence shown here is derived from an EMBL/GenBank/DDBJ whole genome shotgun (WGS) entry which is preliminary data.</text>
</comment>
<dbReference type="Gene3D" id="1.20.1280.50">
    <property type="match status" value="1"/>
</dbReference>
<gene>
    <name evidence="2" type="ORF">FEM48_Zijuj02G0189000</name>
</gene>
<dbReference type="EMBL" id="JAEACU010000002">
    <property type="protein sequence ID" value="KAH7543484.1"/>
    <property type="molecule type" value="Genomic_DNA"/>
</dbReference>
<dbReference type="InterPro" id="IPR036047">
    <property type="entry name" value="F-box-like_dom_sf"/>
</dbReference>
<organism evidence="2 3">
    <name type="scientific">Ziziphus jujuba var. spinosa</name>
    <dbReference type="NCBI Taxonomy" id="714518"/>
    <lineage>
        <taxon>Eukaryota</taxon>
        <taxon>Viridiplantae</taxon>
        <taxon>Streptophyta</taxon>
        <taxon>Embryophyta</taxon>
        <taxon>Tracheophyta</taxon>
        <taxon>Spermatophyta</taxon>
        <taxon>Magnoliopsida</taxon>
        <taxon>eudicotyledons</taxon>
        <taxon>Gunneridae</taxon>
        <taxon>Pentapetalae</taxon>
        <taxon>rosids</taxon>
        <taxon>fabids</taxon>
        <taxon>Rosales</taxon>
        <taxon>Rhamnaceae</taxon>
        <taxon>Paliureae</taxon>
        <taxon>Ziziphus</taxon>
    </lineage>
</organism>
<dbReference type="SUPFAM" id="SSF81383">
    <property type="entry name" value="F-box domain"/>
    <property type="match status" value="1"/>
</dbReference>
<dbReference type="PANTHER" id="PTHR35546:SF25">
    <property type="entry name" value="F-BOX DOMAIN-CONTAINING PROTEIN"/>
    <property type="match status" value="1"/>
</dbReference>
<dbReference type="AlphaFoldDB" id="A0A978VXD9"/>
<dbReference type="Pfam" id="PF12937">
    <property type="entry name" value="F-box-like"/>
    <property type="match status" value="1"/>
</dbReference>
<proteinExistence type="predicted"/>
<dbReference type="Proteomes" id="UP000813462">
    <property type="component" value="Unassembled WGS sequence"/>
</dbReference>
<feature type="domain" description="F-box" evidence="1">
    <location>
        <begin position="1"/>
        <end position="46"/>
    </location>
</feature>
<protein>
    <recommendedName>
        <fullName evidence="1">F-box domain-containing protein</fullName>
    </recommendedName>
</protein>
<name>A0A978VXD9_ZIZJJ</name>
<reference evidence="2" key="1">
    <citation type="journal article" date="2021" name="Front. Plant Sci.">
        <title>Chromosome-Scale Genome Assembly for Chinese Sour Jujube and Insights Into Its Genome Evolution and Domestication Signature.</title>
        <authorList>
            <person name="Shen L.-Y."/>
            <person name="Luo H."/>
            <person name="Wang X.-L."/>
            <person name="Wang X.-M."/>
            <person name="Qiu X.-J."/>
            <person name="Liu H."/>
            <person name="Zhou S.-S."/>
            <person name="Jia K.-H."/>
            <person name="Nie S."/>
            <person name="Bao Y.-T."/>
            <person name="Zhang R.-G."/>
            <person name="Yun Q.-Z."/>
            <person name="Chai Y.-H."/>
            <person name="Lu J.-Y."/>
            <person name="Li Y."/>
            <person name="Zhao S.-W."/>
            <person name="Mao J.-F."/>
            <person name="Jia S.-G."/>
            <person name="Mao Y.-M."/>
        </authorList>
    </citation>
    <scope>NUCLEOTIDE SEQUENCE</scope>
    <source>
        <strain evidence="2">AT0</strain>
        <tissue evidence="2">Leaf</tissue>
    </source>
</reference>
<sequence length="486" mass="56295">MENLREDLLVEILVRTSEKDLVRCKCVCKLWHRIISKEANLLLRRFWPNSPISGIYFRTLLLPKRSQFTRPCCSRSERLSYIDFLIQFSDVTDINFVSLAPETEPERIQPSWILIDYCNGLELLFDSSFWQYVVFNPTTKQQSYIPKAFEHSKKFHFLVALAFDPIESLHYRVVRMSDPKPIVKYEQIGPNASLVLDVFSSETGHWVRHRLQLGTIFTRNSVLFWRHFTYIRGVLYWMVSSSNILCIDLNNLAKTPTRLLHVPYREKAVLSRVNNSESEVNSADMCKIGCLGVSMNHLYHCRRISKLGAFCVWFYVDDGNSNGPGEWVLKFSVSYRYLQDIIFDYLSLRRKIWIEPIAVSPTADVLFIGTKDWILSYHFESKKLQLVYGGAPNRGVDCYFFPLSMLRKCTCLVQFYKLGEGTAVSTPLNLVVLKDYFALLTKLWLGKFAIAVVLRGQNIGIWIVRTMASDSGEILSLDAHDLHDDK</sequence>